<dbReference type="EMBL" id="UYSU01041075">
    <property type="protein sequence ID" value="VDM02817.1"/>
    <property type="molecule type" value="Genomic_DNA"/>
</dbReference>
<dbReference type="OrthoDB" id="10582341at2759"/>
<evidence type="ECO:0000313" key="3">
    <source>
        <dbReference type="WBParaSite" id="SSLN_0001705501-mRNA-1"/>
    </source>
</evidence>
<protein>
    <submittedName>
        <fullName evidence="3">SHSP domain-containing protein</fullName>
    </submittedName>
</protein>
<organism evidence="3">
    <name type="scientific">Schistocephalus solidus</name>
    <name type="common">Tapeworm</name>
    <dbReference type="NCBI Taxonomy" id="70667"/>
    <lineage>
        <taxon>Eukaryota</taxon>
        <taxon>Metazoa</taxon>
        <taxon>Spiralia</taxon>
        <taxon>Lophotrochozoa</taxon>
        <taxon>Platyhelminthes</taxon>
        <taxon>Cestoda</taxon>
        <taxon>Eucestoda</taxon>
        <taxon>Diphyllobothriidea</taxon>
        <taxon>Diphyllobothriidae</taxon>
        <taxon>Schistocephalus</taxon>
    </lineage>
</organism>
<dbReference type="WBParaSite" id="SSLN_0001705501-mRNA-1">
    <property type="protein sequence ID" value="SSLN_0001705501-mRNA-1"/>
    <property type="gene ID" value="SSLN_0001705501"/>
</dbReference>
<reference evidence="3" key="1">
    <citation type="submission" date="2016-06" db="UniProtKB">
        <authorList>
            <consortium name="WormBaseParasite"/>
        </authorList>
    </citation>
    <scope>IDENTIFICATION</scope>
</reference>
<name>A0A183TIY3_SCHSO</name>
<dbReference type="Proteomes" id="UP000275846">
    <property type="component" value="Unassembled WGS sequence"/>
</dbReference>
<reference evidence="1 2" key="2">
    <citation type="submission" date="2018-11" db="EMBL/GenBank/DDBJ databases">
        <authorList>
            <consortium name="Pathogen Informatics"/>
        </authorList>
    </citation>
    <scope>NUCLEOTIDE SEQUENCE [LARGE SCALE GENOMIC DNA]</scope>
    <source>
        <strain evidence="1 2">NST_G2</strain>
    </source>
</reference>
<keyword evidence="2" id="KW-1185">Reference proteome</keyword>
<gene>
    <name evidence="1" type="ORF">SSLN_LOCUS16431</name>
</gene>
<sequence length="151" mass="16974">MAENMRLKRVGASTQSCFAPLVCEYFEYRPVFSDARRHPVKRLTQHEREPLRTAEFLHDIPQSVAIRRVKGFLQIHESSVEVTVQTIKKDTGKYLPGEDEQRDTSVVITELPVPLPLVEMHDGRFSIYGSSVKIAVPAELSGSAVPLMQGP</sequence>
<accession>A0A183TIY3</accession>
<dbReference type="AlphaFoldDB" id="A0A183TIY3"/>
<evidence type="ECO:0000313" key="1">
    <source>
        <dbReference type="EMBL" id="VDM02817.1"/>
    </source>
</evidence>
<proteinExistence type="predicted"/>
<evidence type="ECO:0000313" key="2">
    <source>
        <dbReference type="Proteomes" id="UP000275846"/>
    </source>
</evidence>